<dbReference type="InterPro" id="IPR004875">
    <property type="entry name" value="DDE_SF_endonuclease_dom"/>
</dbReference>
<dbReference type="PANTHER" id="PTHR19303">
    <property type="entry name" value="TRANSPOSON"/>
    <property type="match status" value="1"/>
</dbReference>
<keyword evidence="2" id="KW-0732">Signal</keyword>
<dbReference type="SUPFAM" id="SSF53098">
    <property type="entry name" value="Ribonuclease H-like"/>
    <property type="match status" value="1"/>
</dbReference>
<evidence type="ECO:0000256" key="1">
    <source>
        <dbReference type="SAM" id="MobiDB-lite"/>
    </source>
</evidence>
<evidence type="ECO:0000313" key="5">
    <source>
        <dbReference type="Proteomes" id="UP000320707"/>
    </source>
</evidence>
<comment type="caution">
    <text evidence="4">The sequence shown here is derived from an EMBL/GenBank/DDBJ whole genome shotgun (WGS) entry which is preliminary data.</text>
</comment>
<sequence>MAPYSMVLLGALSILGFGAYAQEAAVEEPQIFFNLTYTEYLDKVAASHGSSQTSDLPWNDTMSGFPGNETGSSLSRRGRIVNLGKRVPVGGESFNDHVTNDMLQALHSLCAENFGTGFRATSGYCRPNRRATRELQCARPDTTGAGSITRACPRNQECTTFVAHNFRSQSRTSDKSTFPVCGPRIEVKERHDIGIHTEWDGIWYPESPKSPGTYDSFVQMAGSLNGYFDFQVCITIYYFIAILFATLSEIIYEYGFEGRVGYFVTDNAESNDTCLEELATELGFNKQHRRLRCCGHIINLVARSILFGTDADAFEEDCQADKELQDEMRLWRAKGPIGKLHNIAHWVQRSGQRIDKLHKLQSIENTALGLEDRSTYDVITDNATRWNASETMMERGYQLRNPLDSLVQAEVTEWDQPVANTIAKYGIRSDDIWNFDETGFLIGMIASGMVVTGTDRRGRPKSVQPGSREWITVIQAINAAGWAIQPFIIGGGQYHLANWYRESNLPGDWAIATSQNGWTDNEIGLEWLKHFDRCTSNRSVGSYRLLILDGHESHHSVDFERYCEEHKIITLCMPPHSSHLLQPLDVGYFNLLKNAYGREIEHLIRCSITHVSKTEFFPAFYAAHQATMTEKNIKSAFRGAGLVPLDPESVVSKLDVQLRTPTPAEEVANPSTPWVSKTPKTVLEAGSQSEYLERRIRRHHSSSPESVIEAMKSLEKSTKEWQKEPEYGREE</sequence>
<dbReference type="InterPro" id="IPR050863">
    <property type="entry name" value="CenT-Element_Derived"/>
</dbReference>
<feature type="chain" id="PRO_5022091159" description="DDE-1 domain-containing protein" evidence="2">
    <location>
        <begin position="22"/>
        <end position="731"/>
    </location>
</feature>
<reference evidence="4 5" key="1">
    <citation type="journal article" date="2019" name="Microbiol. Resour. Announc.">
        <title>High-quality draft genome sequence of Fusarium oxysporum f. sp. cubense strain 160527, a causal agent of Panama disease.</title>
        <authorList>
            <person name="Asai S."/>
            <person name="Ayukawa Y."/>
            <person name="Gan P."/>
            <person name="Masuda S."/>
            <person name="Komatsu K."/>
            <person name="Shirasu K."/>
            <person name="Arie T."/>
        </authorList>
    </citation>
    <scope>NUCLEOTIDE SEQUENCE [LARGE SCALE GENOMIC DNA]</scope>
    <source>
        <strain evidence="4 5">160527</strain>
    </source>
</reference>
<dbReference type="Proteomes" id="UP000320707">
    <property type="component" value="Unassembled WGS sequence"/>
</dbReference>
<dbReference type="AlphaFoldDB" id="A0A559LIR9"/>
<dbReference type="PANTHER" id="PTHR19303:SF62">
    <property type="entry name" value="HTH CENPB-TYPE DOMAIN-CONTAINING PROTEIN-RELATED"/>
    <property type="match status" value="1"/>
</dbReference>
<protein>
    <recommendedName>
        <fullName evidence="3">DDE-1 domain-containing protein</fullName>
    </recommendedName>
</protein>
<organism evidence="4 5">
    <name type="scientific">Fusarium oxysporum f. sp. cubense</name>
    <dbReference type="NCBI Taxonomy" id="61366"/>
    <lineage>
        <taxon>Eukaryota</taxon>
        <taxon>Fungi</taxon>
        <taxon>Dikarya</taxon>
        <taxon>Ascomycota</taxon>
        <taxon>Pezizomycotina</taxon>
        <taxon>Sordariomycetes</taxon>
        <taxon>Hypocreomycetidae</taxon>
        <taxon>Hypocreales</taxon>
        <taxon>Nectriaceae</taxon>
        <taxon>Fusarium</taxon>
        <taxon>Fusarium oxysporum species complex</taxon>
    </lineage>
</organism>
<accession>A0A559LIR9</accession>
<proteinExistence type="predicted"/>
<feature type="region of interest" description="Disordered" evidence="1">
    <location>
        <begin position="697"/>
        <end position="731"/>
    </location>
</feature>
<dbReference type="EMBL" id="SRMI01000003">
    <property type="protein sequence ID" value="TVY74149.1"/>
    <property type="molecule type" value="Genomic_DNA"/>
</dbReference>
<name>A0A559LIR9_FUSOC</name>
<dbReference type="GO" id="GO:0005634">
    <property type="term" value="C:nucleus"/>
    <property type="evidence" value="ECO:0007669"/>
    <property type="project" value="TreeGrafter"/>
</dbReference>
<evidence type="ECO:0000256" key="2">
    <source>
        <dbReference type="SAM" id="SignalP"/>
    </source>
</evidence>
<dbReference type="GO" id="GO:0003677">
    <property type="term" value="F:DNA binding"/>
    <property type="evidence" value="ECO:0007669"/>
    <property type="project" value="TreeGrafter"/>
</dbReference>
<evidence type="ECO:0000313" key="4">
    <source>
        <dbReference type="EMBL" id="TVY74149.1"/>
    </source>
</evidence>
<dbReference type="Pfam" id="PF03184">
    <property type="entry name" value="DDE_1"/>
    <property type="match status" value="1"/>
</dbReference>
<dbReference type="InterPro" id="IPR012337">
    <property type="entry name" value="RNaseH-like_sf"/>
</dbReference>
<gene>
    <name evidence="4" type="ORF">Focb16_v005835</name>
</gene>
<feature type="compositionally biased region" description="Basic and acidic residues" evidence="1">
    <location>
        <begin position="712"/>
        <end position="731"/>
    </location>
</feature>
<feature type="domain" description="DDE-1" evidence="3">
    <location>
        <begin position="468"/>
        <end position="637"/>
    </location>
</feature>
<evidence type="ECO:0000259" key="3">
    <source>
        <dbReference type="Pfam" id="PF03184"/>
    </source>
</evidence>
<feature type="signal peptide" evidence="2">
    <location>
        <begin position="1"/>
        <end position="21"/>
    </location>
</feature>